<keyword evidence="1" id="KW-0175">Coiled coil</keyword>
<reference evidence="3 4" key="1">
    <citation type="submission" date="2023-09" db="EMBL/GenBank/DDBJ databases">
        <title>Pangenome analysis of Batrachochytrium dendrobatidis and related Chytrids.</title>
        <authorList>
            <person name="Yacoub M.N."/>
            <person name="Stajich J.E."/>
            <person name="James T.Y."/>
        </authorList>
    </citation>
    <scope>NUCLEOTIDE SEQUENCE [LARGE SCALE GENOMIC DNA]</scope>
    <source>
        <strain evidence="3 4">JEL0888</strain>
    </source>
</reference>
<evidence type="ECO:0000313" key="3">
    <source>
        <dbReference type="EMBL" id="KAL2912187.1"/>
    </source>
</evidence>
<dbReference type="EMBL" id="JADGIZ020000074">
    <property type="protein sequence ID" value="KAL2912187.1"/>
    <property type="molecule type" value="Genomic_DNA"/>
</dbReference>
<evidence type="ECO:0000256" key="1">
    <source>
        <dbReference type="SAM" id="Coils"/>
    </source>
</evidence>
<feature type="region of interest" description="Disordered" evidence="2">
    <location>
        <begin position="1"/>
        <end position="140"/>
    </location>
</feature>
<keyword evidence="4" id="KW-1185">Reference proteome</keyword>
<evidence type="ECO:0000256" key="2">
    <source>
        <dbReference type="SAM" id="MobiDB-lite"/>
    </source>
</evidence>
<dbReference type="Proteomes" id="UP001527925">
    <property type="component" value="Unassembled WGS sequence"/>
</dbReference>
<feature type="coiled-coil region" evidence="1">
    <location>
        <begin position="146"/>
        <end position="173"/>
    </location>
</feature>
<feature type="coiled-coil region" evidence="1">
    <location>
        <begin position="294"/>
        <end position="440"/>
    </location>
</feature>
<accession>A0ABR4MY39</accession>
<feature type="compositionally biased region" description="Low complexity" evidence="2">
    <location>
        <begin position="482"/>
        <end position="520"/>
    </location>
</feature>
<proteinExistence type="predicted"/>
<protein>
    <submittedName>
        <fullName evidence="3">Uncharacterized protein</fullName>
    </submittedName>
</protein>
<sequence>MDGDDRSEKLAAARRKLQQFQKKRTGGQAASPAPATSPSPSPVLAHTALDHAAPSAAAVPASPTPRTTLPAHAPPHAHAAGASPHARPLSPPSAQATARPPSRSSAASPTAAAPGPLSANGASSHASSGGPLARTLAGPADGPAAFEQLLREKNQLSATIDRMAEALQRISDEKADMHLEISRLTLELNDLFRSQGSRTSDMERMQRELDAAQIQIRDLLEQQRVASIENQNLAAGVRLKTETIGRLEQSLVRLEQWSNEREEQLKQLTLVQAGASSEQTQSLELAIADKDMAIAQLSAQLDSQRTTISQLQSAAADARASSSNLEAALADSQTRNEALQQRITLIEAENAQLRAALDAESAARSQERAELEAQLAEKTHHLSALAVMHAEHEQDSRQYTRLSEQLSAAAKRTAQLQDENKQLIDQLNELRARNVTITNEKLEFVEMLYSERQKAIAATRKMEELQFVVDSFRTKQPAAIGSKVSESSSELSPPRSSTAASSHAKAATSAAPAASVAPTAGEPQSTATDPESSASAPADLAGPPNSETTGAPVPAPTGIDGEKISDPTPPPAARDATHASLVEELQSKLRQLEEQQRTVIDELNKERRLTTLLNAEVEALPDFIQIYHQERKQLISQMHRIVGRLKSEGSAGILSPGAVDSSNGGLSGVAGRADAATLLAAEPASALPAAASSIGDSALSLASAVAGVSRGAVTGILLQDKVFSISSGCRRCQNWPLITL</sequence>
<gene>
    <name evidence="3" type="ORF">HK105_208320</name>
</gene>
<feature type="region of interest" description="Disordered" evidence="2">
    <location>
        <begin position="480"/>
        <end position="577"/>
    </location>
</feature>
<name>A0ABR4MY39_9FUNG</name>
<evidence type="ECO:0000313" key="4">
    <source>
        <dbReference type="Proteomes" id="UP001527925"/>
    </source>
</evidence>
<organism evidence="3 4">
    <name type="scientific">Polyrhizophydium stewartii</name>
    <dbReference type="NCBI Taxonomy" id="2732419"/>
    <lineage>
        <taxon>Eukaryota</taxon>
        <taxon>Fungi</taxon>
        <taxon>Fungi incertae sedis</taxon>
        <taxon>Chytridiomycota</taxon>
        <taxon>Chytridiomycota incertae sedis</taxon>
        <taxon>Chytridiomycetes</taxon>
        <taxon>Rhizophydiales</taxon>
        <taxon>Rhizophydiales incertae sedis</taxon>
        <taxon>Polyrhizophydium</taxon>
    </lineage>
</organism>
<dbReference type="PANTHER" id="PTHR43941">
    <property type="entry name" value="STRUCTURAL MAINTENANCE OF CHROMOSOMES PROTEIN 2"/>
    <property type="match status" value="1"/>
</dbReference>
<feature type="compositionally biased region" description="Basic residues" evidence="2">
    <location>
        <begin position="12"/>
        <end position="25"/>
    </location>
</feature>
<feature type="compositionally biased region" description="Basic and acidic residues" evidence="2">
    <location>
        <begin position="1"/>
        <end position="11"/>
    </location>
</feature>
<feature type="compositionally biased region" description="Polar residues" evidence="2">
    <location>
        <begin position="522"/>
        <end position="535"/>
    </location>
</feature>
<feature type="compositionally biased region" description="Low complexity" evidence="2">
    <location>
        <begin position="45"/>
        <end position="130"/>
    </location>
</feature>
<comment type="caution">
    <text evidence="3">The sequence shown here is derived from an EMBL/GenBank/DDBJ whole genome shotgun (WGS) entry which is preliminary data.</text>
</comment>